<evidence type="ECO:0000313" key="4">
    <source>
        <dbReference type="Proteomes" id="UP000280696"/>
    </source>
</evidence>
<evidence type="ECO:0000313" key="3">
    <source>
        <dbReference type="EMBL" id="RKI92840.1"/>
    </source>
</evidence>
<organism evidence="3 4">
    <name type="scientific">Parablautia intestinalis</name>
    <dbReference type="NCBI Taxonomy" id="2320100"/>
    <lineage>
        <taxon>Bacteria</taxon>
        <taxon>Bacillati</taxon>
        <taxon>Bacillota</taxon>
        <taxon>Clostridia</taxon>
        <taxon>Lachnospirales</taxon>
        <taxon>Lachnospiraceae</taxon>
        <taxon>Parablautia</taxon>
    </lineage>
</organism>
<accession>A0A3A9AMN2</accession>
<dbReference type="Pfam" id="PF13287">
    <property type="entry name" value="Fn3_assoc"/>
    <property type="match status" value="1"/>
</dbReference>
<proteinExistence type="predicted"/>
<dbReference type="InterPro" id="IPR036415">
    <property type="entry name" value="Lamin_tail_dom_sf"/>
</dbReference>
<dbReference type="Pfam" id="PF00932">
    <property type="entry name" value="LTD"/>
    <property type="match status" value="1"/>
</dbReference>
<dbReference type="Proteomes" id="UP000280696">
    <property type="component" value="Unassembled WGS sequence"/>
</dbReference>
<sequence length="727" mass="83686">MKSRKHIALWGMVIIFVALAICMNYFVVQDTIPHEVFNIDGICINEVCSNYFPTSFAETQPASDWIELYNASDQCINLGNYYLSDDKNDLMKCNLPAVELMPGCYYVIHSMAENEPLDEREILNFKISAQGETLYLSKQEGVLDIVNVPKLNTNTAWSRLADAGGDWGRTELSYGFSNNQSKQIQEKIEPPDFSVPGGFYAKEFELTLSAPNESTIYYTLDGSDPSIESTVYEGPVLIEDMSENADVYFTHTGIKSVNKSDKMTVVRAMAIDADGRKSDVETNSYLIGKEDKICYKEMYTVSLVTDPYNLFDDREGIYVRGKEVDEYVAQGGDLHDLTTIDCNYQIKGKRSERPANLEIFNEKGESILAKKVGIRIHGGTTRNCTQKSFSVYARDMYDGENTIEGLFGEDTVLHKFFIYTNREGTKLRDVLVSEMLADRNMATQSLKYCNVFLDGEYWGIYLLAEVYENLCKMIDIQSFIEYYASMLYLNDSDWLNYNARCYRSVKTGPGKNEDGKWRWGVWDVETTMYDASANTFHEGNMLSWEDDALAQALMEHEEFRKQFVITYMDLYNNIWQEDRILPIVSELESNITQSYAMYIERFWEGENINEFTDKLKKFLLERKDYAFEHVKEEFKLNADPAWLVILSNKEGAASFKVNTTTINFPETWWQGLYFPDYPVEVVIEKVQGDNRFLGWYTEDNKLLGTENTLIVNLNEETNIICARFAFD</sequence>
<evidence type="ECO:0000256" key="1">
    <source>
        <dbReference type="SAM" id="Phobius"/>
    </source>
</evidence>
<keyword evidence="1" id="KW-0472">Membrane</keyword>
<gene>
    <name evidence="3" type="ORF">D7V94_05870</name>
</gene>
<keyword evidence="4" id="KW-1185">Reference proteome</keyword>
<dbReference type="OrthoDB" id="9802197at2"/>
<feature type="transmembrane region" description="Helical" evidence="1">
    <location>
        <begin position="7"/>
        <end position="28"/>
    </location>
</feature>
<feature type="domain" description="LTD" evidence="2">
    <location>
        <begin position="42"/>
        <end position="146"/>
    </location>
</feature>
<dbReference type="InterPro" id="IPR014867">
    <property type="entry name" value="Spore_coat_CotH_CotH2/3/7"/>
</dbReference>
<dbReference type="InterPro" id="IPR026876">
    <property type="entry name" value="Fn3_assoc_repeat"/>
</dbReference>
<evidence type="ECO:0000259" key="2">
    <source>
        <dbReference type="Pfam" id="PF00932"/>
    </source>
</evidence>
<dbReference type="Pfam" id="PF08757">
    <property type="entry name" value="CotH"/>
    <property type="match status" value="1"/>
</dbReference>
<dbReference type="AlphaFoldDB" id="A0A3A9AMN2"/>
<dbReference type="SUPFAM" id="SSF74853">
    <property type="entry name" value="Lamin A/C globular tail domain"/>
    <property type="match status" value="1"/>
</dbReference>
<protein>
    <recommendedName>
        <fullName evidence="2">LTD domain-containing protein</fullName>
    </recommendedName>
</protein>
<keyword evidence="1" id="KW-1133">Transmembrane helix</keyword>
<dbReference type="InterPro" id="IPR001322">
    <property type="entry name" value="Lamin_tail_dom"/>
</dbReference>
<dbReference type="RefSeq" id="WP_120467726.1">
    <property type="nucleotide sequence ID" value="NZ_RAYQ01000004.1"/>
</dbReference>
<dbReference type="Gene3D" id="2.60.40.1260">
    <property type="entry name" value="Lamin Tail domain"/>
    <property type="match status" value="1"/>
</dbReference>
<reference evidence="3 4" key="1">
    <citation type="submission" date="2018-09" db="EMBL/GenBank/DDBJ databases">
        <title>Murine metabolic-syndrome-specific gut microbial biobank.</title>
        <authorList>
            <person name="Liu C."/>
        </authorList>
    </citation>
    <scope>NUCLEOTIDE SEQUENCE [LARGE SCALE GENOMIC DNA]</scope>
    <source>
        <strain evidence="3 4">0.1xD8-82</strain>
    </source>
</reference>
<name>A0A3A9AMN2_9FIRM</name>
<dbReference type="EMBL" id="RAYQ01000004">
    <property type="protein sequence ID" value="RKI92840.1"/>
    <property type="molecule type" value="Genomic_DNA"/>
</dbReference>
<keyword evidence="1" id="KW-0812">Transmembrane</keyword>
<comment type="caution">
    <text evidence="3">The sequence shown here is derived from an EMBL/GenBank/DDBJ whole genome shotgun (WGS) entry which is preliminary data.</text>
</comment>